<evidence type="ECO:0000256" key="1">
    <source>
        <dbReference type="SAM" id="MobiDB-lite"/>
    </source>
</evidence>
<proteinExistence type="predicted"/>
<protein>
    <submittedName>
        <fullName evidence="2">Uncharacterized protein</fullName>
    </submittedName>
</protein>
<dbReference type="EMBL" id="WHJH01000073">
    <property type="protein sequence ID" value="NHZ93427.1"/>
    <property type="molecule type" value="Genomic_DNA"/>
</dbReference>
<accession>A0ABX0P2F0</accession>
<gene>
    <name evidence="2" type="ORF">F2P45_31125</name>
</gene>
<reference evidence="2 3" key="1">
    <citation type="submission" date="2019-10" db="EMBL/GenBank/DDBJ databases">
        <title>Taxonomy of Antarctic Massilia spp.: description of Massilia rubra sp. nov., Massilia aquatica sp. nov., Massilia mucilaginosa sp. nov., Massilia frigida sp. nov. isolated from streams, lakes and regoliths.</title>
        <authorList>
            <person name="Holochova P."/>
            <person name="Sedlacek I."/>
            <person name="Kralova S."/>
            <person name="Maslanova I."/>
            <person name="Busse H.-J."/>
            <person name="Stankova E."/>
            <person name="Vrbovska V."/>
            <person name="Kovarovic V."/>
            <person name="Bartak M."/>
            <person name="Svec P."/>
            <person name="Pantucek R."/>
        </authorList>
    </citation>
    <scope>NUCLEOTIDE SEQUENCE [LARGE SCALE GENOMIC DNA]</scope>
    <source>
        <strain evidence="2 3">CCM 8733</strain>
    </source>
</reference>
<organism evidence="2 3">
    <name type="scientific">Massilia mucilaginosa</name>
    <dbReference type="NCBI Taxonomy" id="2609282"/>
    <lineage>
        <taxon>Bacteria</taxon>
        <taxon>Pseudomonadati</taxon>
        <taxon>Pseudomonadota</taxon>
        <taxon>Betaproteobacteria</taxon>
        <taxon>Burkholderiales</taxon>
        <taxon>Oxalobacteraceae</taxon>
        <taxon>Telluria group</taxon>
        <taxon>Massilia</taxon>
    </lineage>
</organism>
<sequence>MGRPAGRMCKLTERGALRLPGAPSHRRETRRRFCVGPSLSGSADATVSRDVQPRHVLSRGARGTSRCR</sequence>
<name>A0ABX0P2F0_9BURK</name>
<dbReference type="Proteomes" id="UP000609726">
    <property type="component" value="Unassembled WGS sequence"/>
</dbReference>
<comment type="caution">
    <text evidence="2">The sequence shown here is derived from an EMBL/GenBank/DDBJ whole genome shotgun (WGS) entry which is preliminary data.</text>
</comment>
<evidence type="ECO:0000313" key="2">
    <source>
        <dbReference type="EMBL" id="NHZ93427.1"/>
    </source>
</evidence>
<feature type="region of interest" description="Disordered" evidence="1">
    <location>
        <begin position="19"/>
        <end position="68"/>
    </location>
</feature>
<evidence type="ECO:0000313" key="3">
    <source>
        <dbReference type="Proteomes" id="UP000609726"/>
    </source>
</evidence>
<keyword evidence="3" id="KW-1185">Reference proteome</keyword>